<evidence type="ECO:0000256" key="1">
    <source>
        <dbReference type="SAM" id="MobiDB-lite"/>
    </source>
</evidence>
<reference evidence="2" key="1">
    <citation type="submission" date="2021-06" db="EMBL/GenBank/DDBJ databases">
        <authorList>
            <person name="Kallberg Y."/>
            <person name="Tangrot J."/>
            <person name="Rosling A."/>
        </authorList>
    </citation>
    <scope>NUCLEOTIDE SEQUENCE</scope>
    <source>
        <strain evidence="2">IN212</strain>
    </source>
</reference>
<evidence type="ECO:0000313" key="3">
    <source>
        <dbReference type="Proteomes" id="UP000789396"/>
    </source>
</evidence>
<feature type="region of interest" description="Disordered" evidence="1">
    <location>
        <begin position="20"/>
        <end position="61"/>
    </location>
</feature>
<dbReference type="AlphaFoldDB" id="A0A9N9FZP5"/>
<dbReference type="OrthoDB" id="2447509at2759"/>
<evidence type="ECO:0000313" key="2">
    <source>
        <dbReference type="EMBL" id="CAG8568872.1"/>
    </source>
</evidence>
<proteinExistence type="predicted"/>
<gene>
    <name evidence="2" type="ORF">RFULGI_LOCUS5373</name>
</gene>
<organism evidence="2 3">
    <name type="scientific">Racocetra fulgida</name>
    <dbReference type="NCBI Taxonomy" id="60492"/>
    <lineage>
        <taxon>Eukaryota</taxon>
        <taxon>Fungi</taxon>
        <taxon>Fungi incertae sedis</taxon>
        <taxon>Mucoromycota</taxon>
        <taxon>Glomeromycotina</taxon>
        <taxon>Glomeromycetes</taxon>
        <taxon>Diversisporales</taxon>
        <taxon>Gigasporaceae</taxon>
        <taxon>Racocetra</taxon>
    </lineage>
</organism>
<sequence>MARVCLSVNSIIALTKIRPQRQENDRHTKRIRRTLDSEEQRHHRQERDKLAQRNRRATESEELREQRLECDRLAQCERHQKQRQTHLLLGRSYTNERSITPFRLQPPTVCEYCRAKKIMYESSGFCYNNGKVVLADVEAPATLQDLFVRTDAIERDFWHNIRAYNNLFAFTSIGVRLNQQLANGNSFLKIRIHIPETAGVYTFRVQGGIYHAIGSLHPQSTQPLKYMQLYIEHEVDNRLNKMPNLRCDTIESIRNVLNEVNPFVENFWHLSTIETVSNLQLIIKADHGLDQRVYNRPTTLEVSSDSSSQNRQNIDEITQFVEAFTLFEINPAITRLQLHLPKKHIITYHETTALAEIISDENNEKTMLTEYFHLNVIDPDVLYTAHPIEEERFFLRLLLHHIRGATSFNNLKFVDGYQCDTFKESEQRRGLLEDDRSLHEYLWNENFSFMSENFTRTGIPEGQLRINAVLKHVNRFLHQHAKDISDYDLPQITFDTGNDDLSELIHEELSISVLPEDLEKISTLNEAQKTFSIQ</sequence>
<dbReference type="Proteomes" id="UP000789396">
    <property type="component" value="Unassembled WGS sequence"/>
</dbReference>
<comment type="caution">
    <text evidence="2">The sequence shown here is derived from an EMBL/GenBank/DDBJ whole genome shotgun (WGS) entry which is preliminary data.</text>
</comment>
<dbReference type="PANTHER" id="PTHR45786:SF74">
    <property type="entry name" value="ATP-DEPENDENT DNA HELICASE"/>
    <property type="match status" value="1"/>
</dbReference>
<dbReference type="PANTHER" id="PTHR45786">
    <property type="entry name" value="DNA BINDING PROTEIN-LIKE"/>
    <property type="match status" value="1"/>
</dbReference>
<keyword evidence="3" id="KW-1185">Reference proteome</keyword>
<dbReference type="EMBL" id="CAJVPZ010006040">
    <property type="protein sequence ID" value="CAG8568872.1"/>
    <property type="molecule type" value="Genomic_DNA"/>
</dbReference>
<feature type="compositionally biased region" description="Basic and acidic residues" evidence="1">
    <location>
        <begin position="33"/>
        <end position="61"/>
    </location>
</feature>
<name>A0A9N9FZP5_9GLOM</name>
<protein>
    <submittedName>
        <fullName evidence="2">6587_t:CDS:1</fullName>
    </submittedName>
</protein>
<accession>A0A9N9FZP5</accession>